<feature type="domain" description="ABC1 atypical kinase-like" evidence="6">
    <location>
        <begin position="309"/>
        <end position="551"/>
    </location>
</feature>
<dbReference type="GO" id="GO:0006744">
    <property type="term" value="P:ubiquinone biosynthetic process"/>
    <property type="evidence" value="ECO:0007669"/>
    <property type="project" value="TreeGrafter"/>
</dbReference>
<keyword evidence="3" id="KW-0547">Nucleotide-binding</keyword>
<dbReference type="GO" id="GO:0016740">
    <property type="term" value="F:transferase activity"/>
    <property type="evidence" value="ECO:0007669"/>
    <property type="project" value="UniProtKB-KW"/>
</dbReference>
<dbReference type="EMBL" id="KZ858953">
    <property type="protein sequence ID" value="RDW28410.1"/>
    <property type="molecule type" value="Genomic_DNA"/>
</dbReference>
<dbReference type="VEuPathDB" id="FungiDB:YALI1_B20527g"/>
<proteinExistence type="inferred from homology"/>
<evidence type="ECO:0000256" key="3">
    <source>
        <dbReference type="ARBA" id="ARBA00022741"/>
    </source>
</evidence>
<organism evidence="7 8">
    <name type="scientific">Yarrowia lipolytica</name>
    <name type="common">Candida lipolytica</name>
    <dbReference type="NCBI Taxonomy" id="4952"/>
    <lineage>
        <taxon>Eukaryota</taxon>
        <taxon>Fungi</taxon>
        <taxon>Dikarya</taxon>
        <taxon>Ascomycota</taxon>
        <taxon>Saccharomycotina</taxon>
        <taxon>Dipodascomycetes</taxon>
        <taxon>Dipodascales</taxon>
        <taxon>Dipodascales incertae sedis</taxon>
        <taxon>Yarrowia</taxon>
    </lineage>
</organism>
<dbReference type="SUPFAM" id="SSF56112">
    <property type="entry name" value="Protein kinase-like (PK-like)"/>
    <property type="match status" value="1"/>
</dbReference>
<feature type="region of interest" description="Disordered" evidence="5">
    <location>
        <begin position="165"/>
        <end position="195"/>
    </location>
</feature>
<dbReference type="VEuPathDB" id="FungiDB:YALI0_B15664g"/>
<evidence type="ECO:0000256" key="4">
    <source>
        <dbReference type="ARBA" id="ARBA00022840"/>
    </source>
</evidence>
<evidence type="ECO:0000259" key="6">
    <source>
        <dbReference type="Pfam" id="PF03109"/>
    </source>
</evidence>
<reference evidence="7 8" key="1">
    <citation type="submission" date="2018-07" db="EMBL/GenBank/DDBJ databases">
        <title>Draft Genome Assemblies for Five Robust Yarrowia lipolytica Strains Exhibiting High Lipid Production and Pentose Sugar Utilization and Sugar Alcohol Secretion from Undetoxified Lignocellulosic Biomass Hydrolysates.</title>
        <authorList>
            <consortium name="DOE Joint Genome Institute"/>
            <person name="Walker C."/>
            <person name="Ryu S."/>
            <person name="Na H."/>
            <person name="Zane M."/>
            <person name="LaButti K."/>
            <person name="Lipzen A."/>
            <person name="Haridas S."/>
            <person name="Barry K."/>
            <person name="Grigoriev I.V."/>
            <person name="Quarterman J."/>
            <person name="Slininger P."/>
            <person name="Dien B."/>
            <person name="Trinh C.T."/>
        </authorList>
    </citation>
    <scope>NUCLEOTIDE SEQUENCE [LARGE SCALE GENOMIC DNA]</scope>
    <source>
        <strain evidence="7 8">YB392</strain>
    </source>
</reference>
<evidence type="ECO:0000256" key="2">
    <source>
        <dbReference type="ARBA" id="ARBA00022679"/>
    </source>
</evidence>
<dbReference type="GO" id="GO:0005524">
    <property type="term" value="F:ATP binding"/>
    <property type="evidence" value="ECO:0007669"/>
    <property type="project" value="UniProtKB-KW"/>
</dbReference>
<gene>
    <name evidence="7" type="ORF">B0I71DRAFT_127521</name>
</gene>
<evidence type="ECO:0000256" key="1">
    <source>
        <dbReference type="ARBA" id="ARBA00009670"/>
    </source>
</evidence>
<keyword evidence="2" id="KW-0808">Transferase</keyword>
<dbReference type="PANTHER" id="PTHR43851">
    <property type="match status" value="1"/>
</dbReference>
<dbReference type="InterPro" id="IPR034646">
    <property type="entry name" value="ADCK3_dom"/>
</dbReference>
<evidence type="ECO:0000313" key="7">
    <source>
        <dbReference type="EMBL" id="RDW28410.1"/>
    </source>
</evidence>
<sequence>MKNERRCLSSVSEAATLSCVQLMELSRSQISPSPIIKSRYSQFNPNHSSQDQPTTSSWRLQLDQTKMRNYELVGLGRSVANISKKAWDIQKQSIHDHLEGSSIVSGLKGCVVSSVCPPAPLSTANGTIPRDPPAQTGPTGLTPGVPNGPLGSGSSSAKMVFDPFNNKRPTINGNSVDPSTKRMYSSSSDKGPSIGEEIIGAEVPKDRIIGEKEIREEMMSSAVPSGRFERLFHYGTLATGLGVGALGEGFRRLTGDNSHAGSLVLTPGNVERLVKSLSQMRGAALKIGQQLSFQDSRVFPPEIQQIFSRVQNSANYMPAEQLHKVLTKELGQGWRNEFFSSFEDKPIAAASIGQVNTAVLRDSYEPVAIKIQYPGVADSIDSDLNNLMILMTASSMLPEGLFLDKTVANARVELKWECDYIREAQNLERFQELLADYPDYVVPKVYHEASTDKVLTMQRLRGQDIVKGPWDQDTKNWIATRIMELCLLEIAKFKFMQTDPNWANFLYNPKTHKLELLDFGASRGYSDQFINDYLNCLRAAVRKDRASCEKYSLELGYLTGLESKAMLNAHIDSMITLGEPFNGENGGGDFNFANQTVTDRVRENIGVMLKERLTPPPEETYGLHRKLSGAFLLCAKLNAEVPCQKLFEDIVGLDDQS</sequence>
<dbReference type="InterPro" id="IPR051409">
    <property type="entry name" value="Atypical_kinase_ADCK"/>
</dbReference>
<keyword evidence="4" id="KW-0067">ATP-binding</keyword>
<evidence type="ECO:0000256" key="5">
    <source>
        <dbReference type="SAM" id="MobiDB-lite"/>
    </source>
</evidence>
<dbReference type="Proteomes" id="UP000256601">
    <property type="component" value="Unassembled WGS sequence"/>
</dbReference>
<dbReference type="PANTHER" id="PTHR43851:SF3">
    <property type="entry name" value="COENZYME Q8"/>
    <property type="match status" value="1"/>
</dbReference>
<name>A0A371CE92_YARLL</name>
<feature type="compositionally biased region" description="Polar residues" evidence="5">
    <location>
        <begin position="167"/>
        <end position="190"/>
    </location>
</feature>
<accession>A0A371CE92</accession>
<dbReference type="InterPro" id="IPR004147">
    <property type="entry name" value="ABC1_dom"/>
</dbReference>
<comment type="similarity">
    <text evidence="1">Belongs to the protein kinase superfamily. ADCK protein kinase family.</text>
</comment>
<feature type="region of interest" description="Disordered" evidence="5">
    <location>
        <begin position="122"/>
        <end position="151"/>
    </location>
</feature>
<dbReference type="InterPro" id="IPR011009">
    <property type="entry name" value="Kinase-like_dom_sf"/>
</dbReference>
<dbReference type="CDD" id="cd13970">
    <property type="entry name" value="ABC1_ADCK3"/>
    <property type="match status" value="1"/>
</dbReference>
<dbReference type="Pfam" id="PF03109">
    <property type="entry name" value="ABC1"/>
    <property type="match status" value="1"/>
</dbReference>
<dbReference type="AlphaFoldDB" id="A0A371CE92"/>
<protein>
    <submittedName>
        <fullName evidence="7">ABC1 family-domain-containing protein</fullName>
    </submittedName>
</protein>
<evidence type="ECO:0000313" key="8">
    <source>
        <dbReference type="Proteomes" id="UP000256601"/>
    </source>
</evidence>